<dbReference type="AlphaFoldDB" id="A0A5C5BRG8"/>
<evidence type="ECO:0000313" key="1">
    <source>
        <dbReference type="EMBL" id="TNU89023.1"/>
    </source>
</evidence>
<evidence type="ECO:0000313" key="2">
    <source>
        <dbReference type="Proteomes" id="UP000312594"/>
    </source>
</evidence>
<protein>
    <submittedName>
        <fullName evidence="1">Uncharacterized protein</fullName>
    </submittedName>
</protein>
<dbReference type="Proteomes" id="UP000312594">
    <property type="component" value="Unassembled WGS sequence"/>
</dbReference>
<accession>A0A5C5BRG8</accession>
<comment type="caution">
    <text evidence="1">The sequence shown here is derived from an EMBL/GenBank/DDBJ whole genome shotgun (WGS) entry which is preliminary data.</text>
</comment>
<organism evidence="1 2">
    <name type="scientific">Eggerthella lenta</name>
    <name type="common">Eubacterium lentum</name>
    <dbReference type="NCBI Taxonomy" id="84112"/>
    <lineage>
        <taxon>Bacteria</taxon>
        <taxon>Bacillati</taxon>
        <taxon>Actinomycetota</taxon>
        <taxon>Coriobacteriia</taxon>
        <taxon>Eggerthellales</taxon>
        <taxon>Eggerthellaceae</taxon>
        <taxon>Eggerthella</taxon>
    </lineage>
</organism>
<sequence>MVVVDVYRSSGFTVEGIEIKVSKSDLRKELQDSSKHNIFFDDLDYYSLAAPREIIDKDIIPKHWGIYAAECKDGEWKLKTVRKPLSLHDVQLSTIDRAFFACLTRALACQSPSAAAIGEAREEGRRNGIEQEKRNASYLVRQADESAEKLRSYEKLFRECELWGAGSIEKGIDEFETFRKMRVSLKWMPRSLDTLMESAAEIRNGLMALESEES</sequence>
<name>A0A5C5BRG8_EGGLN</name>
<proteinExistence type="predicted"/>
<reference evidence="1 2" key="1">
    <citation type="journal article" date="2005" name="Appl. Environ. Microbiol.">
        <title>Intestinal bacterial communities that produce active estrogen-like compounds enterodiol and enterolactone in humans.</title>
        <authorList>
            <person name="Clavel T."/>
            <person name="Henderson G."/>
            <person name="Alpert C.A."/>
            <person name="Philippe C."/>
            <person name="Rigottier-Gois L."/>
            <person name="Dore J."/>
            <person name="Blaut M."/>
        </authorList>
    </citation>
    <scope>NUCLEOTIDE SEQUENCE [LARGE SCALE GENOMIC DNA]</scope>
    <source>
        <strain evidence="1 2">SECO-MT75m2</strain>
    </source>
</reference>
<dbReference type="EMBL" id="VEVP01000036">
    <property type="protein sequence ID" value="TNU89023.1"/>
    <property type="molecule type" value="Genomic_DNA"/>
</dbReference>
<dbReference type="RefSeq" id="WP_139912964.1">
    <property type="nucleotide sequence ID" value="NZ_VEVP01000036.1"/>
</dbReference>
<gene>
    <name evidence="1" type="ORF">FIC87_12550</name>
</gene>